<dbReference type="EMBL" id="DQWE01000253">
    <property type="protein sequence ID" value="HDI83190.1"/>
    <property type="molecule type" value="Genomic_DNA"/>
</dbReference>
<dbReference type="AlphaFoldDB" id="A0A7C0Z9Z4"/>
<dbReference type="GO" id="GO:0004467">
    <property type="term" value="F:long-chain fatty acid-CoA ligase activity"/>
    <property type="evidence" value="ECO:0007669"/>
    <property type="project" value="UniProtKB-EC"/>
</dbReference>
<dbReference type="CDD" id="cd05907">
    <property type="entry name" value="VL_LC_FACS_like"/>
    <property type="match status" value="1"/>
</dbReference>
<evidence type="ECO:0000256" key="1">
    <source>
        <dbReference type="ARBA" id="ARBA00022741"/>
    </source>
</evidence>
<proteinExistence type="predicted"/>
<dbReference type="PROSITE" id="PS00455">
    <property type="entry name" value="AMP_BINDING"/>
    <property type="match status" value="1"/>
</dbReference>
<dbReference type="Gene3D" id="3.30.300.30">
    <property type="match status" value="1"/>
</dbReference>
<feature type="non-terminal residue" evidence="5">
    <location>
        <position position="1"/>
    </location>
</feature>
<comment type="catalytic activity">
    <reaction evidence="3">
        <text>a long-chain fatty acid + ATP + CoA = a long-chain fatty acyl-CoA + AMP + diphosphate</text>
        <dbReference type="Rhea" id="RHEA:15421"/>
        <dbReference type="ChEBI" id="CHEBI:30616"/>
        <dbReference type="ChEBI" id="CHEBI:33019"/>
        <dbReference type="ChEBI" id="CHEBI:57287"/>
        <dbReference type="ChEBI" id="CHEBI:57560"/>
        <dbReference type="ChEBI" id="CHEBI:83139"/>
        <dbReference type="ChEBI" id="CHEBI:456215"/>
        <dbReference type="EC" id="6.2.1.3"/>
    </reaction>
    <physiologicalReaction direction="left-to-right" evidence="3">
        <dbReference type="Rhea" id="RHEA:15422"/>
    </physiologicalReaction>
</comment>
<evidence type="ECO:0000313" key="5">
    <source>
        <dbReference type="EMBL" id="HDI83190.1"/>
    </source>
</evidence>
<dbReference type="InterPro" id="IPR000873">
    <property type="entry name" value="AMP-dep_synth/lig_dom"/>
</dbReference>
<organism evidence="5">
    <name type="scientific">candidate division WOR-3 bacterium</name>
    <dbReference type="NCBI Taxonomy" id="2052148"/>
    <lineage>
        <taxon>Bacteria</taxon>
        <taxon>Bacteria division WOR-3</taxon>
    </lineage>
</organism>
<dbReference type="PANTHER" id="PTHR43272:SF33">
    <property type="entry name" value="AMP-BINDING DOMAIN-CONTAINING PROTEIN-RELATED"/>
    <property type="match status" value="1"/>
</dbReference>
<dbReference type="GO" id="GO:0005524">
    <property type="term" value="F:ATP binding"/>
    <property type="evidence" value="ECO:0007669"/>
    <property type="project" value="UniProtKB-KW"/>
</dbReference>
<dbReference type="InterPro" id="IPR020845">
    <property type="entry name" value="AMP-binding_CS"/>
</dbReference>
<protein>
    <submittedName>
        <fullName evidence="5">Long-chain fatty acid--CoA ligase</fullName>
    </submittedName>
</protein>
<evidence type="ECO:0000256" key="2">
    <source>
        <dbReference type="ARBA" id="ARBA00022840"/>
    </source>
</evidence>
<sequence length="519" mass="58268">ERYTYGELYTIVKMLAKGLTETFGLKKGDHVAIRGSNCPEWIISALAVHWFGGVVVPIDARLTESEALHILRLSDSKLIITDSPSEEFAKVCSQVGFDEIKDYYKSPGMEREKALTLEDLAVLFFTSGTTGNSKGVMLSHKNIMSNVDQIYMILEFFPGDNQFLILPLHHVFPYTVGFILSITSGLILTIARSFKSNELKQDMQATKPLIVLAVPLLLEKIVQGIERELKKQKGLKKGIIGMFSAIASPLTKRNIRGLSKKVFKAIREALGMDQLRYLVSGGAALPEWVSRKLEIWGFPILQGYGLTETSPVVSVNPPEKPKNASIGLPLPGVDVKLIDEIEGVGELVVRGPNVMVGYYKNPKATREVLSEDGWFRTGDLGYIDDEGYIYITGRAKSVIVTRGGKNIYPEEIEEKIGESPFVEEVLVLMEKNANTGLDELVAHIYPNFEAVDEYCQKKGEMPCEENIYDILMGEIKKVNEKMADYKKIRRIVIREEEFPKTSTKKIKRYLFIQKGREVE</sequence>
<keyword evidence="2" id="KW-0067">ATP-binding</keyword>
<evidence type="ECO:0000256" key="3">
    <source>
        <dbReference type="ARBA" id="ARBA00024484"/>
    </source>
</evidence>
<dbReference type="Proteomes" id="UP000885847">
    <property type="component" value="Unassembled WGS sequence"/>
</dbReference>
<keyword evidence="5" id="KW-0436">Ligase</keyword>
<feature type="domain" description="AMP-dependent synthetase/ligase" evidence="4">
    <location>
        <begin position="2"/>
        <end position="359"/>
    </location>
</feature>
<accession>A0A7C0Z9Z4</accession>
<name>A0A7C0Z9Z4_UNCW3</name>
<dbReference type="InterPro" id="IPR045851">
    <property type="entry name" value="AMP-bd_C_sf"/>
</dbReference>
<dbReference type="InterPro" id="IPR042099">
    <property type="entry name" value="ANL_N_sf"/>
</dbReference>
<keyword evidence="1" id="KW-0547">Nucleotide-binding</keyword>
<dbReference type="SUPFAM" id="SSF56801">
    <property type="entry name" value="Acetyl-CoA synthetase-like"/>
    <property type="match status" value="1"/>
</dbReference>
<dbReference type="Pfam" id="PF23562">
    <property type="entry name" value="AMP-binding_C_3"/>
    <property type="match status" value="1"/>
</dbReference>
<gene>
    <name evidence="5" type="ORF">ENF18_05315</name>
</gene>
<dbReference type="GO" id="GO:0016020">
    <property type="term" value="C:membrane"/>
    <property type="evidence" value="ECO:0007669"/>
    <property type="project" value="TreeGrafter"/>
</dbReference>
<dbReference type="Gene3D" id="3.40.50.12780">
    <property type="entry name" value="N-terminal domain of ligase-like"/>
    <property type="match status" value="1"/>
</dbReference>
<dbReference type="Pfam" id="PF00501">
    <property type="entry name" value="AMP-binding"/>
    <property type="match status" value="1"/>
</dbReference>
<reference evidence="5" key="1">
    <citation type="journal article" date="2020" name="mSystems">
        <title>Genome- and Community-Level Interaction Insights into Carbon Utilization and Element Cycling Functions of Hydrothermarchaeota in Hydrothermal Sediment.</title>
        <authorList>
            <person name="Zhou Z."/>
            <person name="Liu Y."/>
            <person name="Xu W."/>
            <person name="Pan J."/>
            <person name="Luo Z.H."/>
            <person name="Li M."/>
        </authorList>
    </citation>
    <scope>NUCLEOTIDE SEQUENCE [LARGE SCALE GENOMIC DNA]</scope>
    <source>
        <strain evidence="5">HyVt-102</strain>
    </source>
</reference>
<dbReference type="PANTHER" id="PTHR43272">
    <property type="entry name" value="LONG-CHAIN-FATTY-ACID--COA LIGASE"/>
    <property type="match status" value="1"/>
</dbReference>
<comment type="caution">
    <text evidence="5">The sequence shown here is derived from an EMBL/GenBank/DDBJ whole genome shotgun (WGS) entry which is preliminary data.</text>
</comment>
<evidence type="ECO:0000259" key="4">
    <source>
        <dbReference type="Pfam" id="PF00501"/>
    </source>
</evidence>